<keyword evidence="1" id="KW-0812">Transmembrane</keyword>
<dbReference type="EMBL" id="NMUE01000019">
    <property type="protein sequence ID" value="RFA95742.1"/>
    <property type="molecule type" value="Genomic_DNA"/>
</dbReference>
<evidence type="ECO:0000256" key="1">
    <source>
        <dbReference type="SAM" id="Phobius"/>
    </source>
</evidence>
<evidence type="ECO:0000313" key="4">
    <source>
        <dbReference type="Proteomes" id="UP000256877"/>
    </source>
</evidence>
<gene>
    <name evidence="2" type="ORF">CGL51_07015</name>
    <name evidence="3" type="ORF">CGL52_05575</name>
</gene>
<accession>A0A371QYF4</accession>
<feature type="transmembrane region" description="Helical" evidence="1">
    <location>
        <begin position="95"/>
        <end position="112"/>
    </location>
</feature>
<name>A0A371QYF4_9CREN</name>
<keyword evidence="1" id="KW-0472">Membrane</keyword>
<evidence type="ECO:0000313" key="5">
    <source>
        <dbReference type="Proteomes" id="UP000257123"/>
    </source>
</evidence>
<feature type="transmembrane region" description="Helical" evidence="1">
    <location>
        <begin position="61"/>
        <end position="83"/>
    </location>
</feature>
<comment type="caution">
    <text evidence="2">The sequence shown here is derived from an EMBL/GenBank/DDBJ whole genome shotgun (WGS) entry which is preliminary data.</text>
</comment>
<sequence length="115" mass="12936">MRSLIFLLLPIAVLVLSFGHSHGGLSPGHMLLHALTVIIASVLLYFAAAAYYRVKTPRFKWLFAGFLLLLTRELVLSISMYTYTDIYVPYTDIPLDHMLGLAALITLAYAIFKQF</sequence>
<feature type="transmembrane region" description="Helical" evidence="1">
    <location>
        <begin position="31"/>
        <end position="54"/>
    </location>
</feature>
<dbReference type="AlphaFoldDB" id="A0A371QYF4"/>
<organism evidence="2 5">
    <name type="scientific">Pyrobaculum aerophilum</name>
    <dbReference type="NCBI Taxonomy" id="13773"/>
    <lineage>
        <taxon>Archaea</taxon>
        <taxon>Thermoproteota</taxon>
        <taxon>Thermoprotei</taxon>
        <taxon>Thermoproteales</taxon>
        <taxon>Thermoproteaceae</taxon>
        <taxon>Pyrobaculum</taxon>
    </lineage>
</organism>
<evidence type="ECO:0000313" key="3">
    <source>
        <dbReference type="EMBL" id="RFA99067.1"/>
    </source>
</evidence>
<dbReference type="Proteomes" id="UP000257123">
    <property type="component" value="Unassembled WGS sequence"/>
</dbReference>
<evidence type="ECO:0000313" key="2">
    <source>
        <dbReference type="EMBL" id="RFA95742.1"/>
    </source>
</evidence>
<proteinExistence type="predicted"/>
<dbReference type="Proteomes" id="UP000256877">
    <property type="component" value="Unassembled WGS sequence"/>
</dbReference>
<dbReference type="RefSeq" id="WP_116421207.1">
    <property type="nucleotide sequence ID" value="NZ_NMUE01000019.1"/>
</dbReference>
<dbReference type="EMBL" id="NMUF01000011">
    <property type="protein sequence ID" value="RFA99067.1"/>
    <property type="molecule type" value="Genomic_DNA"/>
</dbReference>
<reference evidence="4 5" key="1">
    <citation type="submission" date="2017-07" db="EMBL/GenBank/DDBJ databases">
        <title>Draft genome sequence of aerobic hyperthermophilic archaea, Pyrobaculum aerophilum YKB31 and YKB32.</title>
        <authorList>
            <person name="Mochizuki T."/>
            <person name="Berliner A.J."/>
            <person name="Yoshida-Takashima Y."/>
            <person name="Takaki Y."/>
            <person name="Nunoura T."/>
            <person name="Takai K."/>
        </authorList>
    </citation>
    <scope>NUCLEOTIDE SEQUENCE [LARGE SCALE GENOMIC DNA]</scope>
    <source>
        <strain evidence="2 5">YKB31</strain>
        <strain evidence="3 4">YKB32</strain>
    </source>
</reference>
<keyword evidence="1" id="KW-1133">Transmembrane helix</keyword>
<protein>
    <submittedName>
        <fullName evidence="2">Uncharacterized protein</fullName>
    </submittedName>
</protein>